<evidence type="ECO:0000256" key="4">
    <source>
        <dbReference type="ARBA" id="ARBA00023180"/>
    </source>
</evidence>
<reference evidence="8" key="1">
    <citation type="submission" date="2025-08" db="UniProtKB">
        <authorList>
            <consortium name="Ensembl"/>
        </authorList>
    </citation>
    <scope>IDENTIFICATION</scope>
</reference>
<dbReference type="Ensembl" id="ENSPTXT00000021669.1">
    <property type="protein sequence ID" value="ENSPTXP00000021029.1"/>
    <property type="gene ID" value="ENSPTXG00000014546.1"/>
</dbReference>
<accession>A0A670ZCU5</accession>
<evidence type="ECO:0000256" key="6">
    <source>
        <dbReference type="SAM" id="MobiDB-lite"/>
    </source>
</evidence>
<dbReference type="InterPro" id="IPR000436">
    <property type="entry name" value="Sushi_SCR_CCP_dom"/>
</dbReference>
<dbReference type="AlphaFoldDB" id="A0A670ZCU5"/>
<dbReference type="SUPFAM" id="SSF57535">
    <property type="entry name" value="Complement control module/SCR domain"/>
    <property type="match status" value="2"/>
</dbReference>
<dbReference type="GO" id="GO:0070062">
    <property type="term" value="C:extracellular exosome"/>
    <property type="evidence" value="ECO:0007669"/>
    <property type="project" value="TreeGrafter"/>
</dbReference>
<evidence type="ECO:0000259" key="7">
    <source>
        <dbReference type="PROSITE" id="PS50923"/>
    </source>
</evidence>
<keyword evidence="4" id="KW-0325">Glycoprotein</keyword>
<dbReference type="GO" id="GO:0006956">
    <property type="term" value="P:complement activation"/>
    <property type="evidence" value="ECO:0007669"/>
    <property type="project" value="TreeGrafter"/>
</dbReference>
<feature type="disulfide bond" evidence="5">
    <location>
        <begin position="174"/>
        <end position="201"/>
    </location>
</feature>
<comment type="caution">
    <text evidence="5">Lacks conserved residue(s) required for the propagation of feature annotation.</text>
</comment>
<protein>
    <recommendedName>
        <fullName evidence="7">Sushi domain-containing protein</fullName>
    </recommendedName>
</protein>
<dbReference type="SMART" id="SM00032">
    <property type="entry name" value="CCP"/>
    <property type="match status" value="2"/>
</dbReference>
<evidence type="ECO:0000256" key="2">
    <source>
        <dbReference type="ARBA" id="ARBA00022737"/>
    </source>
</evidence>
<keyword evidence="2" id="KW-0677">Repeat</keyword>
<keyword evidence="9" id="KW-1185">Reference proteome</keyword>
<feature type="domain" description="Sushi" evidence="7">
    <location>
        <begin position="146"/>
        <end position="203"/>
    </location>
</feature>
<sequence>EGRLISFHSASFLGTVDGACDPKAAKILGGNYILLEDGTGLTYECPQGQYPHPTRFRFCNNGNQWSLLTDREGRTVEKAECRAIRCVRPLEFENGVFETFQQFYEINQELKFTCYDGHKLRGPQIRTCLPTGKWSGETAVCDDGTGHCPDPGIPIGTRKYGTEYQPGSTVRYQCSRGLSLIGSKERVCQKSGIWSGSEPECRSEGDGPGSSSECPSGLCPSPVSSTTTRATLPLPVNCSTSPSESDCNRGMTHTYTHTHTKHWEPNSLSPFFLSQAHSLLILKKKSPRSSFHPSLKLLCLPAKVNFCKRGRIGDCSIVLPGFVTGIIRVSSRMLYHPW</sequence>
<dbReference type="GeneTree" id="ENSGT00940000158605"/>
<evidence type="ECO:0000256" key="1">
    <source>
        <dbReference type="ARBA" id="ARBA00022659"/>
    </source>
</evidence>
<evidence type="ECO:0000256" key="3">
    <source>
        <dbReference type="ARBA" id="ARBA00023157"/>
    </source>
</evidence>
<dbReference type="GO" id="GO:0009617">
    <property type="term" value="P:response to bacterium"/>
    <property type="evidence" value="ECO:0007669"/>
    <property type="project" value="TreeGrafter"/>
</dbReference>
<organism evidence="8 9">
    <name type="scientific">Pseudonaja textilis</name>
    <name type="common">Eastern brown snake</name>
    <dbReference type="NCBI Taxonomy" id="8673"/>
    <lineage>
        <taxon>Eukaryota</taxon>
        <taxon>Metazoa</taxon>
        <taxon>Chordata</taxon>
        <taxon>Craniata</taxon>
        <taxon>Vertebrata</taxon>
        <taxon>Euteleostomi</taxon>
        <taxon>Lepidosauria</taxon>
        <taxon>Squamata</taxon>
        <taxon>Bifurcata</taxon>
        <taxon>Unidentata</taxon>
        <taxon>Episquamata</taxon>
        <taxon>Toxicofera</taxon>
        <taxon>Serpentes</taxon>
        <taxon>Colubroidea</taxon>
        <taxon>Elapidae</taxon>
        <taxon>Hydrophiinae</taxon>
        <taxon>Pseudonaja</taxon>
    </lineage>
</organism>
<dbReference type="Gene3D" id="2.10.70.10">
    <property type="entry name" value="Complement Module, domain 1"/>
    <property type="match status" value="3"/>
</dbReference>
<feature type="domain" description="Sushi" evidence="7">
    <location>
        <begin position="84"/>
        <end position="143"/>
    </location>
</feature>
<dbReference type="PANTHER" id="PTHR46393:SF1">
    <property type="entry name" value="COMPLEMENT FACTOR B"/>
    <property type="match status" value="1"/>
</dbReference>
<dbReference type="Proteomes" id="UP000472273">
    <property type="component" value="Unplaced"/>
</dbReference>
<keyword evidence="1 5" id="KW-0768">Sushi</keyword>
<evidence type="ECO:0000256" key="5">
    <source>
        <dbReference type="PROSITE-ProRule" id="PRU00302"/>
    </source>
</evidence>
<dbReference type="InterPro" id="IPR035976">
    <property type="entry name" value="Sushi/SCR/CCP_sf"/>
</dbReference>
<dbReference type="Pfam" id="PF00084">
    <property type="entry name" value="Sushi"/>
    <property type="match status" value="2"/>
</dbReference>
<feature type="disulfide bond" evidence="5">
    <location>
        <begin position="114"/>
        <end position="141"/>
    </location>
</feature>
<feature type="region of interest" description="Disordered" evidence="6">
    <location>
        <begin position="194"/>
        <end position="218"/>
    </location>
</feature>
<proteinExistence type="predicted"/>
<name>A0A670ZCU5_PSETE</name>
<evidence type="ECO:0000313" key="9">
    <source>
        <dbReference type="Proteomes" id="UP000472273"/>
    </source>
</evidence>
<dbReference type="PROSITE" id="PS50923">
    <property type="entry name" value="SUSHI"/>
    <property type="match status" value="2"/>
</dbReference>
<dbReference type="CDD" id="cd00033">
    <property type="entry name" value="CCP"/>
    <property type="match status" value="2"/>
</dbReference>
<keyword evidence="3 5" id="KW-1015">Disulfide bond</keyword>
<dbReference type="FunFam" id="2.10.70.10:FF:000019">
    <property type="entry name" value="Complement factor b,-like"/>
    <property type="match status" value="1"/>
</dbReference>
<evidence type="ECO:0000313" key="8">
    <source>
        <dbReference type="Ensembl" id="ENSPTXP00000021029.1"/>
    </source>
</evidence>
<dbReference type="PANTHER" id="PTHR46393">
    <property type="entry name" value="SUSHI DOMAIN-CONTAINING PROTEIN"/>
    <property type="match status" value="1"/>
</dbReference>
<reference evidence="8" key="2">
    <citation type="submission" date="2025-09" db="UniProtKB">
        <authorList>
            <consortium name="Ensembl"/>
        </authorList>
    </citation>
    <scope>IDENTIFICATION</scope>
</reference>